<dbReference type="CDD" id="cd03707">
    <property type="entry name" value="EFTU_III"/>
    <property type="match status" value="1"/>
</dbReference>
<dbReference type="Pfam" id="PF00009">
    <property type="entry name" value="GTP_EFTU"/>
    <property type="match status" value="1"/>
</dbReference>
<comment type="subcellular location">
    <subcellularLocation>
        <location evidence="11">Cytoplasm</location>
    </subcellularLocation>
</comment>
<protein>
    <recommendedName>
        <fullName evidence="7 11">Elongation factor Tu</fullName>
        <shortName evidence="11">EF-Tu</shortName>
        <ecNumber evidence="11">3.6.5.3</ecNumber>
    </recommendedName>
</protein>
<dbReference type="InterPro" id="IPR031157">
    <property type="entry name" value="G_TR_CS"/>
</dbReference>
<keyword evidence="5 11" id="KW-0648">Protein biosynthesis</keyword>
<dbReference type="InterPro" id="IPR009000">
    <property type="entry name" value="Transl_B-barrel_sf"/>
</dbReference>
<keyword evidence="2 11" id="KW-0547">Nucleotide-binding</keyword>
<feature type="binding site" evidence="11">
    <location>
        <begin position="145"/>
        <end position="148"/>
    </location>
    <ligand>
        <name>GTP</name>
        <dbReference type="ChEBI" id="CHEBI:37565"/>
    </ligand>
</feature>
<dbReference type="PANTHER" id="PTHR43721:SF22">
    <property type="entry name" value="ELONGATION FACTOR TU, MITOCHONDRIAL"/>
    <property type="match status" value="1"/>
</dbReference>
<dbReference type="GO" id="GO:0003924">
    <property type="term" value="F:GTPase activity"/>
    <property type="evidence" value="ECO:0007669"/>
    <property type="project" value="UniProtKB-UniRule"/>
</dbReference>
<evidence type="ECO:0000256" key="8">
    <source>
        <dbReference type="ARBA" id="ARBA00058140"/>
    </source>
</evidence>
<dbReference type="GO" id="GO:0005525">
    <property type="term" value="F:GTP binding"/>
    <property type="evidence" value="ECO:0007669"/>
    <property type="project" value="UniProtKB-UniRule"/>
</dbReference>
<dbReference type="InterPro" id="IPR009001">
    <property type="entry name" value="Transl_elong_EF1A/Init_IF2_C"/>
</dbReference>
<dbReference type="PANTHER" id="PTHR43721">
    <property type="entry name" value="ELONGATION FACTOR TU-RELATED"/>
    <property type="match status" value="1"/>
</dbReference>
<dbReference type="FunFam" id="2.40.30.10:FF:000001">
    <property type="entry name" value="Elongation factor Tu"/>
    <property type="match status" value="1"/>
</dbReference>
<feature type="binding site" evidence="11">
    <location>
        <position position="35"/>
    </location>
    <ligand>
        <name>Mg(2+)</name>
        <dbReference type="ChEBI" id="CHEBI:18420"/>
    </ligand>
</feature>
<dbReference type="HAMAP" id="MF_00118_B">
    <property type="entry name" value="EF_Tu_B"/>
    <property type="match status" value="1"/>
</dbReference>
<dbReference type="EMBL" id="CP061800">
    <property type="protein sequence ID" value="QTA85354.1"/>
    <property type="molecule type" value="Genomic_DNA"/>
</dbReference>
<dbReference type="NCBIfam" id="TIGR00231">
    <property type="entry name" value="small_GTP"/>
    <property type="match status" value="1"/>
</dbReference>
<comment type="function">
    <text evidence="8">May play an important regulatory role in cell growth and in the bacterial response to nutrient deprivation.</text>
</comment>
<evidence type="ECO:0000256" key="10">
    <source>
        <dbReference type="ARBA" id="ARBA00064283"/>
    </source>
</evidence>
<dbReference type="SUPFAM" id="SSF52540">
    <property type="entry name" value="P-loop containing nucleoside triphosphate hydrolases"/>
    <property type="match status" value="1"/>
</dbReference>
<evidence type="ECO:0000256" key="11">
    <source>
        <dbReference type="HAMAP-Rule" id="MF_00118"/>
    </source>
</evidence>
<evidence type="ECO:0000259" key="12">
    <source>
        <dbReference type="PROSITE" id="PS51722"/>
    </source>
</evidence>
<dbReference type="CDD" id="cd03697">
    <property type="entry name" value="EFTU_II"/>
    <property type="match status" value="1"/>
</dbReference>
<evidence type="ECO:0000256" key="1">
    <source>
        <dbReference type="ARBA" id="ARBA00007249"/>
    </source>
</evidence>
<dbReference type="InterPro" id="IPR041709">
    <property type="entry name" value="EF-Tu_GTP-bd"/>
</dbReference>
<dbReference type="InterPro" id="IPR000795">
    <property type="entry name" value="T_Tr_GTP-bd_dom"/>
</dbReference>
<keyword evidence="11" id="KW-0479">Metal-binding</keyword>
<sequence>MVTKGRTRKMAKQKFDRTKPHVNVGTIGHIDHGKTTLTAAITKHMGLKGMADFIPFDQIDKAPEEKERGITIATAHVEYQTDNRHYAHVDCPGHADYIKNMITGAAQMDGAILVVGADDGPMPQTREHILLARQVGVPRIVVFLNKCDMVDDEELIELVELELRELLDKYEFPGDDTPIIQGSALKALESDDLNSDEAKCVFELMDAIDSFVPEPKRDIEKPFLMPIEDVFSISGRGTVVTGRVERGIIHVSDNVEIVGIRPTLKTVCTGVEMFRKLLDEGQAGDNVGLLLRGTKREEVERGQVVAKPGSITPHTKFEAEVYILSKEEGGRHTPFFSGYRPQFYFRTTDVTGILTLPEGVEMVMPGDNVKIRGELITPIAMEEGLRFAIREGGRTVGAGVVSNIIE</sequence>
<dbReference type="Pfam" id="PF03143">
    <property type="entry name" value="GTP_EFTU_D3"/>
    <property type="match status" value="1"/>
</dbReference>
<evidence type="ECO:0000256" key="7">
    <source>
        <dbReference type="ARBA" id="ARBA00029554"/>
    </source>
</evidence>
<dbReference type="AlphaFoldDB" id="A0A975BGK9"/>
<dbReference type="GO" id="GO:0005829">
    <property type="term" value="C:cytosol"/>
    <property type="evidence" value="ECO:0007669"/>
    <property type="project" value="TreeGrafter"/>
</dbReference>
<gene>
    <name evidence="11 13" type="primary">tuf</name>
    <name evidence="13" type="ORF">dnm_013610</name>
</gene>
<dbReference type="FunFam" id="3.40.50.300:FF:000003">
    <property type="entry name" value="Elongation factor Tu"/>
    <property type="match status" value="1"/>
</dbReference>
<evidence type="ECO:0000256" key="5">
    <source>
        <dbReference type="ARBA" id="ARBA00022917"/>
    </source>
</evidence>
<dbReference type="InterPro" id="IPR004541">
    <property type="entry name" value="Transl_elong_EFTu/EF1A_bac/org"/>
</dbReference>
<feature type="binding site" evidence="11">
    <location>
        <begin position="28"/>
        <end position="35"/>
    </location>
    <ligand>
        <name>GTP</name>
        <dbReference type="ChEBI" id="CHEBI:37565"/>
    </ligand>
</feature>
<evidence type="ECO:0000313" key="13">
    <source>
        <dbReference type="EMBL" id="QTA85354.1"/>
    </source>
</evidence>
<keyword evidence="14" id="KW-1185">Reference proteome</keyword>
<dbReference type="SUPFAM" id="SSF50465">
    <property type="entry name" value="EF-Tu/eEF-1alpha/eIF2-gamma C-terminal domain"/>
    <property type="match status" value="1"/>
</dbReference>
<comment type="subunit">
    <text evidence="9">Monomer. Heterotetramer composed of two EF-Ts.EF-Tu dimer complexes.</text>
</comment>
<dbReference type="NCBIfam" id="NF000766">
    <property type="entry name" value="PRK00049.1"/>
    <property type="match status" value="1"/>
</dbReference>
<evidence type="ECO:0000256" key="4">
    <source>
        <dbReference type="ARBA" id="ARBA00022801"/>
    </source>
</evidence>
<dbReference type="SUPFAM" id="SSF50447">
    <property type="entry name" value="Translation proteins"/>
    <property type="match status" value="1"/>
</dbReference>
<keyword evidence="11" id="KW-0963">Cytoplasm</keyword>
<dbReference type="InterPro" id="IPR050055">
    <property type="entry name" value="EF-Tu_GTPase"/>
</dbReference>
<dbReference type="CDD" id="cd01884">
    <property type="entry name" value="EF_Tu"/>
    <property type="match status" value="1"/>
</dbReference>
<accession>A0A975BGK9</accession>
<evidence type="ECO:0000256" key="6">
    <source>
        <dbReference type="ARBA" id="ARBA00023134"/>
    </source>
</evidence>
<dbReference type="NCBIfam" id="TIGR00485">
    <property type="entry name" value="EF-Tu"/>
    <property type="match status" value="1"/>
</dbReference>
<dbReference type="GO" id="GO:0000287">
    <property type="term" value="F:magnesium ion binding"/>
    <property type="evidence" value="ECO:0007669"/>
    <property type="project" value="UniProtKB-UniRule"/>
</dbReference>
<dbReference type="InterPro" id="IPR027417">
    <property type="entry name" value="P-loop_NTPase"/>
</dbReference>
<dbReference type="NCBIfam" id="NF009372">
    <property type="entry name" value="PRK12735.1"/>
    <property type="match status" value="1"/>
</dbReference>
<evidence type="ECO:0000313" key="14">
    <source>
        <dbReference type="Proteomes" id="UP000663722"/>
    </source>
</evidence>
<dbReference type="KEGG" id="dmm:dnm_013610"/>
<proteinExistence type="inferred from homology"/>
<dbReference type="Gene3D" id="2.40.30.10">
    <property type="entry name" value="Translation factors"/>
    <property type="match status" value="2"/>
</dbReference>
<dbReference type="NCBIfam" id="NF009373">
    <property type="entry name" value="PRK12736.1"/>
    <property type="match status" value="1"/>
</dbReference>
<feature type="binding site" evidence="11">
    <location>
        <begin position="90"/>
        <end position="94"/>
    </location>
    <ligand>
        <name>GTP</name>
        <dbReference type="ChEBI" id="CHEBI:37565"/>
    </ligand>
</feature>
<comment type="similarity">
    <text evidence="1 11">Belongs to the TRAFAC class translation factor GTPase superfamily. Classic translation factor GTPase family. EF-Tu/EF-1A subfamily.</text>
</comment>
<organism evidence="13 14">
    <name type="scientific">Desulfonema magnum</name>
    <dbReference type="NCBI Taxonomy" id="45655"/>
    <lineage>
        <taxon>Bacteria</taxon>
        <taxon>Pseudomonadati</taxon>
        <taxon>Thermodesulfobacteriota</taxon>
        <taxon>Desulfobacteria</taxon>
        <taxon>Desulfobacterales</taxon>
        <taxon>Desulfococcaceae</taxon>
        <taxon>Desulfonema</taxon>
    </lineage>
</organism>
<name>A0A975BGK9_9BACT</name>
<dbReference type="Pfam" id="PF03144">
    <property type="entry name" value="GTP_EFTU_D2"/>
    <property type="match status" value="1"/>
</dbReference>
<comment type="subunit">
    <text evidence="10">(Microbial infection) Upon infection by bacteriophage Qbeta, part of the viral RNA-dependent RNA polymerase complex, the other subunits are the viral replicase catalytic subunit (AC P14647), host ribosomal protein S1 and EF-Ts.</text>
</comment>
<keyword evidence="3 11" id="KW-0251">Elongation factor</keyword>
<dbReference type="GO" id="GO:0003746">
    <property type="term" value="F:translation elongation factor activity"/>
    <property type="evidence" value="ECO:0007669"/>
    <property type="project" value="UniProtKB-UniRule"/>
</dbReference>
<dbReference type="InterPro" id="IPR004160">
    <property type="entry name" value="Transl_elong_EFTu/EF1A_C"/>
</dbReference>
<comment type="function">
    <text evidence="11">GTP hydrolase that promotes the GTP-dependent binding of aminoacyl-tRNA to the A-site of ribosomes during protein biosynthesis.</text>
</comment>
<dbReference type="Gene3D" id="3.40.50.300">
    <property type="entry name" value="P-loop containing nucleotide triphosphate hydrolases"/>
    <property type="match status" value="1"/>
</dbReference>
<dbReference type="PROSITE" id="PS00301">
    <property type="entry name" value="G_TR_1"/>
    <property type="match status" value="1"/>
</dbReference>
<evidence type="ECO:0000256" key="2">
    <source>
        <dbReference type="ARBA" id="ARBA00022741"/>
    </source>
</evidence>
<keyword evidence="11" id="KW-0460">Magnesium</keyword>
<dbReference type="EC" id="3.6.5.3" evidence="11"/>
<dbReference type="InterPro" id="IPR005225">
    <property type="entry name" value="Small_GTP-bd"/>
</dbReference>
<keyword evidence="4 11" id="KW-0378">Hydrolase</keyword>
<evidence type="ECO:0000256" key="9">
    <source>
        <dbReference type="ARBA" id="ARBA00063778"/>
    </source>
</evidence>
<keyword evidence="6 11" id="KW-0342">GTP-binding</keyword>
<evidence type="ECO:0000256" key="3">
    <source>
        <dbReference type="ARBA" id="ARBA00022768"/>
    </source>
</evidence>
<dbReference type="InterPro" id="IPR033720">
    <property type="entry name" value="EFTU_2"/>
</dbReference>
<dbReference type="InterPro" id="IPR004161">
    <property type="entry name" value="EFTu-like_2"/>
</dbReference>
<dbReference type="PROSITE" id="PS51722">
    <property type="entry name" value="G_TR_2"/>
    <property type="match status" value="1"/>
</dbReference>
<feature type="domain" description="Tr-type G" evidence="12">
    <location>
        <begin position="19"/>
        <end position="216"/>
    </location>
</feature>
<dbReference type="Proteomes" id="UP000663722">
    <property type="component" value="Chromosome"/>
</dbReference>
<dbReference type="PRINTS" id="PR00315">
    <property type="entry name" value="ELONGATNFCT"/>
</dbReference>
<reference evidence="13" key="1">
    <citation type="journal article" date="2021" name="Microb. Physiol.">
        <title>Proteogenomic Insights into the Physiology of Marine, Sulfate-Reducing, Filamentous Desulfonema limicola and Desulfonema magnum.</title>
        <authorList>
            <person name="Schnaars V."/>
            <person name="Wohlbrand L."/>
            <person name="Scheve S."/>
            <person name="Hinrichs C."/>
            <person name="Reinhardt R."/>
            <person name="Rabus R."/>
        </authorList>
    </citation>
    <scope>NUCLEOTIDE SEQUENCE</scope>
    <source>
        <strain evidence="13">4be13</strain>
    </source>
</reference>
<comment type="catalytic activity">
    <reaction evidence="11">
        <text>GTP + H2O = GDP + phosphate + H(+)</text>
        <dbReference type="Rhea" id="RHEA:19669"/>
        <dbReference type="ChEBI" id="CHEBI:15377"/>
        <dbReference type="ChEBI" id="CHEBI:15378"/>
        <dbReference type="ChEBI" id="CHEBI:37565"/>
        <dbReference type="ChEBI" id="CHEBI:43474"/>
        <dbReference type="ChEBI" id="CHEBI:58189"/>
        <dbReference type="EC" id="3.6.5.3"/>
    </reaction>
</comment>